<keyword evidence="3" id="KW-1185">Reference proteome</keyword>
<name>A0A6B3TN16_9BACI</name>
<gene>
    <name evidence="2" type="ORF">G4Z05_05220</name>
</gene>
<sequence length="102" mass="11704">MNISVQKLLMKMEEELQQARTSQKTESLRERIHSIKILCELILDEKQVGNEFLETVSQPVRQQSIEQAAISQPIFQQQQPSISQPKKLDMDDGANGDSLFDF</sequence>
<dbReference type="AlphaFoldDB" id="A0A6B3TN16"/>
<dbReference type="RefSeq" id="WP_163250782.1">
    <property type="nucleotide sequence ID" value="NZ_JAAIUV010000005.1"/>
</dbReference>
<dbReference type="InterPro" id="IPR035218">
    <property type="entry name" value="DUF5327"/>
</dbReference>
<evidence type="ECO:0000256" key="1">
    <source>
        <dbReference type="SAM" id="MobiDB-lite"/>
    </source>
</evidence>
<dbReference type="Proteomes" id="UP000481621">
    <property type="component" value="Unassembled WGS sequence"/>
</dbReference>
<feature type="region of interest" description="Disordered" evidence="1">
    <location>
        <begin position="74"/>
        <end position="102"/>
    </location>
</feature>
<feature type="compositionally biased region" description="Low complexity" evidence="1">
    <location>
        <begin position="74"/>
        <end position="85"/>
    </location>
</feature>
<proteinExistence type="predicted"/>
<evidence type="ECO:0000313" key="3">
    <source>
        <dbReference type="Proteomes" id="UP000481621"/>
    </source>
</evidence>
<reference evidence="2" key="1">
    <citation type="submission" date="2020-02" db="EMBL/GenBank/DDBJ databases">
        <title>Bacillus sedimentmangrovi sp. nov., isolated from sediment of the mangrove ecosystem.</title>
        <authorList>
            <person name="Liu G."/>
        </authorList>
    </citation>
    <scope>NUCLEOTIDE SEQUENCE [LARGE SCALE GENOMIC DNA]</scope>
    <source>
        <strain evidence="2">SgZ-7</strain>
    </source>
</reference>
<accession>A0A6B3TN16</accession>
<dbReference type="EMBL" id="JAAIUV010000005">
    <property type="protein sequence ID" value="NEX78293.1"/>
    <property type="molecule type" value="Genomic_DNA"/>
</dbReference>
<organism evidence="2 3">
    <name type="scientific">Neobacillus thermocopriae</name>
    <dbReference type="NCBI Taxonomy" id="1215031"/>
    <lineage>
        <taxon>Bacteria</taxon>
        <taxon>Bacillati</taxon>
        <taxon>Bacillota</taxon>
        <taxon>Bacilli</taxon>
        <taxon>Bacillales</taxon>
        <taxon>Bacillaceae</taxon>
        <taxon>Neobacillus</taxon>
    </lineage>
</organism>
<evidence type="ECO:0000313" key="2">
    <source>
        <dbReference type="EMBL" id="NEX78293.1"/>
    </source>
</evidence>
<dbReference type="Pfam" id="PF17261">
    <property type="entry name" value="DUF5327"/>
    <property type="match status" value="1"/>
</dbReference>
<comment type="caution">
    <text evidence="2">The sequence shown here is derived from an EMBL/GenBank/DDBJ whole genome shotgun (WGS) entry which is preliminary data.</text>
</comment>
<protein>
    <submittedName>
        <fullName evidence="2">YwdI family protein</fullName>
    </submittedName>
</protein>